<evidence type="ECO:0000256" key="8">
    <source>
        <dbReference type="ARBA" id="ARBA00023012"/>
    </source>
</evidence>
<dbReference type="PANTHER" id="PTHR43065">
    <property type="entry name" value="SENSOR HISTIDINE KINASE"/>
    <property type="match status" value="1"/>
</dbReference>
<reference evidence="10 11" key="1">
    <citation type="submission" date="2016-05" db="EMBL/GenBank/DDBJ databases">
        <title>Single-cell genome of chain-forming Candidatus Thiomargarita nelsonii and comparison to other large sulfur-oxidizing bacteria.</title>
        <authorList>
            <person name="Winkel M."/>
            <person name="Salman V."/>
            <person name="Woyke T."/>
            <person name="Schulz-Vogt H."/>
            <person name="Richter M."/>
            <person name="Flood B."/>
            <person name="Bailey J."/>
            <person name="Amann R."/>
            <person name="Mussmann M."/>
        </authorList>
    </citation>
    <scope>NUCLEOTIDE SEQUENCE [LARGE SCALE GENOMIC DNA]</scope>
    <source>
        <strain evidence="10 11">THI036</strain>
    </source>
</reference>
<comment type="caution">
    <text evidence="10">The sequence shown here is derived from an EMBL/GenBank/DDBJ whole genome shotgun (WGS) entry which is preliminary data.</text>
</comment>
<dbReference type="EC" id="2.7.13.3" evidence="2"/>
<sequence length="301" mass="33554">MYQSSRGLTPPIRSSAESLSSGLKQTLEQLPKLFQVLTPEQQEKFFALLEDSLQSKVTLTVKEKRAAKKTITAELKKSGIEKSRVFTDTFISLGIYEHADQYLSLLKHPHSDLIFDAAYQLSTLTRSTRNIKTAVERASKVIFALKTFARFDQSGEKIASNLQYGLETVLTLYYNQIKHGVDLIKEYEEIPAIQCYPDELNQVWTNIVHNALQAMENKGTLKVAISQRDNYAVVSITDSGKGIPDDMKDQIFTPFFTTKGAGEGSGLGLDIVKKIVDKHDGKIEVESEVGKGTSFSILLPL</sequence>
<protein>
    <recommendedName>
        <fullName evidence="2">histidine kinase</fullName>
        <ecNumber evidence="2">2.7.13.3</ecNumber>
    </recommendedName>
</protein>
<dbReference type="EMBL" id="LUTY01000508">
    <property type="protein sequence ID" value="OAD23175.1"/>
    <property type="molecule type" value="Genomic_DNA"/>
</dbReference>
<dbReference type="PROSITE" id="PS50109">
    <property type="entry name" value="HIS_KIN"/>
    <property type="match status" value="1"/>
</dbReference>
<evidence type="ECO:0000256" key="6">
    <source>
        <dbReference type="ARBA" id="ARBA00022777"/>
    </source>
</evidence>
<dbReference type="PRINTS" id="PR00344">
    <property type="entry name" value="BCTRLSENSOR"/>
</dbReference>
<dbReference type="GO" id="GO:0004673">
    <property type="term" value="F:protein histidine kinase activity"/>
    <property type="evidence" value="ECO:0007669"/>
    <property type="project" value="UniProtKB-EC"/>
</dbReference>
<dbReference type="SUPFAM" id="SSF55874">
    <property type="entry name" value="ATPase domain of HSP90 chaperone/DNA topoisomerase II/histidine kinase"/>
    <property type="match status" value="1"/>
</dbReference>
<evidence type="ECO:0000256" key="7">
    <source>
        <dbReference type="ARBA" id="ARBA00022840"/>
    </source>
</evidence>
<dbReference type="Pfam" id="PF02518">
    <property type="entry name" value="HATPase_c"/>
    <property type="match status" value="1"/>
</dbReference>
<dbReference type="InterPro" id="IPR003594">
    <property type="entry name" value="HATPase_dom"/>
</dbReference>
<comment type="catalytic activity">
    <reaction evidence="1">
        <text>ATP + protein L-histidine = ADP + protein N-phospho-L-histidine.</text>
        <dbReference type="EC" id="2.7.13.3"/>
    </reaction>
</comment>
<gene>
    <name evidence="10" type="ORF">THIOM_000997</name>
</gene>
<keyword evidence="6 10" id="KW-0418">Kinase</keyword>
<keyword evidence="3" id="KW-0597">Phosphoprotein</keyword>
<evidence type="ECO:0000259" key="9">
    <source>
        <dbReference type="PROSITE" id="PS50109"/>
    </source>
</evidence>
<dbReference type="InterPro" id="IPR036890">
    <property type="entry name" value="HATPase_C_sf"/>
</dbReference>
<evidence type="ECO:0000313" key="10">
    <source>
        <dbReference type="EMBL" id="OAD23175.1"/>
    </source>
</evidence>
<evidence type="ECO:0000256" key="4">
    <source>
        <dbReference type="ARBA" id="ARBA00022679"/>
    </source>
</evidence>
<feature type="domain" description="Histidine kinase" evidence="9">
    <location>
        <begin position="101"/>
        <end position="301"/>
    </location>
</feature>
<dbReference type="AlphaFoldDB" id="A0A176S590"/>
<dbReference type="SMART" id="SM00387">
    <property type="entry name" value="HATPase_c"/>
    <property type="match status" value="1"/>
</dbReference>
<evidence type="ECO:0000256" key="1">
    <source>
        <dbReference type="ARBA" id="ARBA00000085"/>
    </source>
</evidence>
<dbReference type="GO" id="GO:0000160">
    <property type="term" value="P:phosphorelay signal transduction system"/>
    <property type="evidence" value="ECO:0007669"/>
    <property type="project" value="UniProtKB-KW"/>
</dbReference>
<dbReference type="Proteomes" id="UP000076962">
    <property type="component" value="Unassembled WGS sequence"/>
</dbReference>
<evidence type="ECO:0000313" key="11">
    <source>
        <dbReference type="Proteomes" id="UP000076962"/>
    </source>
</evidence>
<evidence type="ECO:0000256" key="2">
    <source>
        <dbReference type="ARBA" id="ARBA00012438"/>
    </source>
</evidence>
<dbReference type="InterPro" id="IPR005467">
    <property type="entry name" value="His_kinase_dom"/>
</dbReference>
<dbReference type="PATRIC" id="fig|1003181.4.peg.1430"/>
<dbReference type="InterPro" id="IPR004358">
    <property type="entry name" value="Sig_transdc_His_kin-like_C"/>
</dbReference>
<keyword evidence="5" id="KW-0547">Nucleotide-binding</keyword>
<accession>A0A176S590</accession>
<keyword evidence="8" id="KW-0902">Two-component regulatory system</keyword>
<dbReference type="GO" id="GO:0005524">
    <property type="term" value="F:ATP binding"/>
    <property type="evidence" value="ECO:0007669"/>
    <property type="project" value="UniProtKB-KW"/>
</dbReference>
<keyword evidence="11" id="KW-1185">Reference proteome</keyword>
<name>A0A176S590_9GAMM</name>
<keyword evidence="4" id="KW-0808">Transferase</keyword>
<dbReference type="Gene3D" id="3.30.565.10">
    <property type="entry name" value="Histidine kinase-like ATPase, C-terminal domain"/>
    <property type="match status" value="1"/>
</dbReference>
<dbReference type="PANTHER" id="PTHR43065:SF10">
    <property type="entry name" value="PEROXIDE STRESS-ACTIVATED HISTIDINE KINASE MAK3"/>
    <property type="match status" value="1"/>
</dbReference>
<evidence type="ECO:0000256" key="3">
    <source>
        <dbReference type="ARBA" id="ARBA00022553"/>
    </source>
</evidence>
<evidence type="ECO:0000256" key="5">
    <source>
        <dbReference type="ARBA" id="ARBA00022741"/>
    </source>
</evidence>
<keyword evidence="7" id="KW-0067">ATP-binding</keyword>
<organism evidence="10 11">
    <name type="scientific">Candidatus Thiomargarita nelsonii</name>
    <dbReference type="NCBI Taxonomy" id="1003181"/>
    <lineage>
        <taxon>Bacteria</taxon>
        <taxon>Pseudomonadati</taxon>
        <taxon>Pseudomonadota</taxon>
        <taxon>Gammaproteobacteria</taxon>
        <taxon>Thiotrichales</taxon>
        <taxon>Thiotrichaceae</taxon>
        <taxon>Thiomargarita</taxon>
    </lineage>
</organism>
<proteinExistence type="predicted"/>